<organism evidence="1 2">
    <name type="scientific">Trichonephila clavata</name>
    <name type="common">Joro spider</name>
    <name type="synonym">Nephila clavata</name>
    <dbReference type="NCBI Taxonomy" id="2740835"/>
    <lineage>
        <taxon>Eukaryota</taxon>
        <taxon>Metazoa</taxon>
        <taxon>Ecdysozoa</taxon>
        <taxon>Arthropoda</taxon>
        <taxon>Chelicerata</taxon>
        <taxon>Arachnida</taxon>
        <taxon>Araneae</taxon>
        <taxon>Araneomorphae</taxon>
        <taxon>Entelegynae</taxon>
        <taxon>Araneoidea</taxon>
        <taxon>Nephilidae</taxon>
        <taxon>Trichonephila</taxon>
    </lineage>
</organism>
<dbReference type="EMBL" id="BMAO01011244">
    <property type="protein sequence ID" value="GFQ72192.1"/>
    <property type="molecule type" value="Genomic_DNA"/>
</dbReference>
<accession>A0A8X6F7I9</accession>
<evidence type="ECO:0000313" key="1">
    <source>
        <dbReference type="EMBL" id="GFQ72192.1"/>
    </source>
</evidence>
<proteinExistence type="predicted"/>
<sequence length="100" mass="11119">MHIIGNHRILSGFSVINLQRILSQVNLKYNGIADGLAKCGNSKTQFNQESLTYLELYSECEHGTSPGKNRQHIHGIFVSALERQSVFKVTGDTKLLCSNV</sequence>
<reference evidence="1" key="1">
    <citation type="submission" date="2020-07" db="EMBL/GenBank/DDBJ databases">
        <title>Multicomponent nature underlies the extraordinary mechanical properties of spider dragline silk.</title>
        <authorList>
            <person name="Kono N."/>
            <person name="Nakamura H."/>
            <person name="Mori M."/>
            <person name="Yoshida Y."/>
            <person name="Ohtoshi R."/>
            <person name="Malay A.D."/>
            <person name="Moran D.A.P."/>
            <person name="Tomita M."/>
            <person name="Numata K."/>
            <person name="Arakawa K."/>
        </authorList>
    </citation>
    <scope>NUCLEOTIDE SEQUENCE</scope>
</reference>
<keyword evidence="2" id="KW-1185">Reference proteome</keyword>
<dbReference type="AlphaFoldDB" id="A0A8X6F7I9"/>
<name>A0A8X6F7I9_TRICU</name>
<protein>
    <submittedName>
        <fullName evidence="1">Uncharacterized protein</fullName>
    </submittedName>
</protein>
<dbReference type="Proteomes" id="UP000887116">
    <property type="component" value="Unassembled WGS sequence"/>
</dbReference>
<gene>
    <name evidence="1" type="ORF">TNCT_731031</name>
</gene>
<evidence type="ECO:0000313" key="2">
    <source>
        <dbReference type="Proteomes" id="UP000887116"/>
    </source>
</evidence>
<comment type="caution">
    <text evidence="1">The sequence shown here is derived from an EMBL/GenBank/DDBJ whole genome shotgun (WGS) entry which is preliminary data.</text>
</comment>